<dbReference type="GO" id="GO:0004021">
    <property type="term" value="F:L-alanine:2-oxoglutarate aminotransferase activity"/>
    <property type="evidence" value="ECO:0007669"/>
    <property type="project" value="UniProtKB-EC"/>
</dbReference>
<organism evidence="13">
    <name type="scientific">Echinostoma caproni</name>
    <dbReference type="NCBI Taxonomy" id="27848"/>
    <lineage>
        <taxon>Eukaryota</taxon>
        <taxon>Metazoa</taxon>
        <taxon>Spiralia</taxon>
        <taxon>Lophotrochozoa</taxon>
        <taxon>Platyhelminthes</taxon>
        <taxon>Trematoda</taxon>
        <taxon>Digenea</taxon>
        <taxon>Plagiorchiida</taxon>
        <taxon>Echinostomata</taxon>
        <taxon>Echinostomatoidea</taxon>
        <taxon>Echinostomatidae</taxon>
        <taxon>Echinostoma</taxon>
    </lineage>
</organism>
<feature type="domain" description="Aminotransferase class I/classII large" evidence="10">
    <location>
        <begin position="110"/>
        <end position="199"/>
    </location>
</feature>
<dbReference type="Pfam" id="PF00155">
    <property type="entry name" value="Aminotran_1_2"/>
    <property type="match status" value="1"/>
</dbReference>
<dbReference type="InterPro" id="IPR015422">
    <property type="entry name" value="PyrdxlP-dep_Trfase_small"/>
</dbReference>
<dbReference type="WBParaSite" id="ECPE_0001175501-mRNA-1">
    <property type="protein sequence ID" value="ECPE_0001175501-mRNA-1"/>
    <property type="gene ID" value="ECPE_0001175501"/>
</dbReference>
<evidence type="ECO:0000256" key="9">
    <source>
        <dbReference type="ARBA" id="ARBA00047412"/>
    </source>
</evidence>
<dbReference type="EC" id="2.6.1.2" evidence="8"/>
<dbReference type="UniPathway" id="UPA00528">
    <property type="reaction ID" value="UER00586"/>
</dbReference>
<proteinExistence type="inferred from homology"/>
<comment type="cofactor">
    <cofactor evidence="1">
        <name>pyridoxal 5'-phosphate</name>
        <dbReference type="ChEBI" id="CHEBI:597326"/>
    </cofactor>
</comment>
<dbReference type="Proteomes" id="UP000272942">
    <property type="component" value="Unassembled WGS sequence"/>
</dbReference>
<comment type="catalytic activity">
    <reaction evidence="9">
        <text>L-alanine + 2-oxoglutarate = pyruvate + L-glutamate</text>
        <dbReference type="Rhea" id="RHEA:19453"/>
        <dbReference type="ChEBI" id="CHEBI:15361"/>
        <dbReference type="ChEBI" id="CHEBI:16810"/>
        <dbReference type="ChEBI" id="CHEBI:29985"/>
        <dbReference type="ChEBI" id="CHEBI:57972"/>
        <dbReference type="EC" id="2.6.1.2"/>
    </reaction>
</comment>
<name>A0A183AXN5_9TREM</name>
<comment type="similarity">
    <text evidence="7">Belongs to the class-I pyridoxal-phosphate-dependent aminotransferase family. Alanine aminotransferase subfamily.</text>
</comment>
<comment type="subunit">
    <text evidence="2">Homodimer.</text>
</comment>
<dbReference type="SUPFAM" id="SSF53383">
    <property type="entry name" value="PLP-dependent transferases"/>
    <property type="match status" value="1"/>
</dbReference>
<evidence type="ECO:0000256" key="4">
    <source>
        <dbReference type="ARBA" id="ARBA00022679"/>
    </source>
</evidence>
<dbReference type="InterPro" id="IPR004839">
    <property type="entry name" value="Aminotransferase_I/II_large"/>
</dbReference>
<dbReference type="InterPro" id="IPR015421">
    <property type="entry name" value="PyrdxlP-dep_Trfase_major"/>
</dbReference>
<dbReference type="GO" id="GO:0042853">
    <property type="term" value="P:L-alanine catabolic process"/>
    <property type="evidence" value="ECO:0007669"/>
    <property type="project" value="UniProtKB-UniPathway"/>
</dbReference>
<comment type="pathway">
    <text evidence="6">Amino-acid degradation; L-alanine degradation via transaminase pathway; pyruvate from L-alanine: step 1/1.</text>
</comment>
<evidence type="ECO:0000313" key="13">
    <source>
        <dbReference type="WBParaSite" id="ECPE_0001175501-mRNA-1"/>
    </source>
</evidence>
<dbReference type="Gene3D" id="3.40.640.10">
    <property type="entry name" value="Type I PLP-dependent aspartate aminotransferase-like (Major domain)"/>
    <property type="match status" value="1"/>
</dbReference>
<dbReference type="PANTHER" id="PTHR11751">
    <property type="entry name" value="ALANINE AMINOTRANSFERASE"/>
    <property type="match status" value="1"/>
</dbReference>
<keyword evidence="5" id="KW-0663">Pyridoxal phosphate</keyword>
<dbReference type="OrthoDB" id="1732682at2759"/>
<dbReference type="GO" id="GO:0030170">
    <property type="term" value="F:pyridoxal phosphate binding"/>
    <property type="evidence" value="ECO:0007669"/>
    <property type="project" value="InterPro"/>
</dbReference>
<evidence type="ECO:0000256" key="2">
    <source>
        <dbReference type="ARBA" id="ARBA00011738"/>
    </source>
</evidence>
<evidence type="ECO:0000256" key="5">
    <source>
        <dbReference type="ARBA" id="ARBA00022898"/>
    </source>
</evidence>
<dbReference type="InterPro" id="IPR045088">
    <property type="entry name" value="ALAT1/2-like"/>
</dbReference>
<dbReference type="PANTHER" id="PTHR11751:SF29">
    <property type="entry name" value="ALANINE TRANSAMINASE"/>
    <property type="match status" value="1"/>
</dbReference>
<evidence type="ECO:0000256" key="6">
    <source>
        <dbReference type="ARBA" id="ARBA00025708"/>
    </source>
</evidence>
<dbReference type="Gene3D" id="3.90.1150.10">
    <property type="entry name" value="Aspartate Aminotransferase, domain 1"/>
    <property type="match status" value="1"/>
</dbReference>
<evidence type="ECO:0000313" key="12">
    <source>
        <dbReference type="Proteomes" id="UP000272942"/>
    </source>
</evidence>
<protein>
    <recommendedName>
        <fullName evidence="8">alanine transaminase</fullName>
        <ecNumber evidence="8">2.6.1.2</ecNumber>
    </recommendedName>
</protein>
<evidence type="ECO:0000256" key="3">
    <source>
        <dbReference type="ARBA" id="ARBA00022576"/>
    </source>
</evidence>
<dbReference type="InterPro" id="IPR015424">
    <property type="entry name" value="PyrdxlP-dep_Trfase"/>
</dbReference>
<dbReference type="AlphaFoldDB" id="A0A183AXN5"/>
<evidence type="ECO:0000256" key="1">
    <source>
        <dbReference type="ARBA" id="ARBA00001933"/>
    </source>
</evidence>
<reference evidence="13" key="1">
    <citation type="submission" date="2016-06" db="UniProtKB">
        <authorList>
            <consortium name="WormBaseParasite"/>
        </authorList>
    </citation>
    <scope>IDENTIFICATION</scope>
</reference>
<dbReference type="EMBL" id="UZAN01051380">
    <property type="protein sequence ID" value="VDP88870.1"/>
    <property type="molecule type" value="Genomic_DNA"/>
</dbReference>
<evidence type="ECO:0000256" key="7">
    <source>
        <dbReference type="ARBA" id="ARBA00025785"/>
    </source>
</evidence>
<keyword evidence="4" id="KW-0808">Transferase</keyword>
<sequence length="253" mass="28112">MPTRIILMSGFKKVLNFNGLVLIPKTPYTKLSVNSINPNVVRLEYAVRGPIVQRAQEIEDSLKKGEKKGFDQIIKCNIGDCQAAGQKPITFIRNVLSVATSPDLFKSSSIPDDAKMRAKRFLDSCGGSVGVYSQSTGVQIVREDVARYIQNRDGLPANPNNIFLSSGASESILQLLATGGDESKRAGIMVPIPQYPLYSATNAEYNAYQVCTFLVGVRQTNSWGTNLFTFYTDMEFRTFFTMYSFIYILLKNP</sequence>
<keyword evidence="12" id="KW-1185">Reference proteome</keyword>
<accession>A0A183AXN5</accession>
<keyword evidence="3" id="KW-0032">Aminotransferase</keyword>
<evidence type="ECO:0000313" key="11">
    <source>
        <dbReference type="EMBL" id="VDP88870.1"/>
    </source>
</evidence>
<reference evidence="11 12" key="2">
    <citation type="submission" date="2018-11" db="EMBL/GenBank/DDBJ databases">
        <authorList>
            <consortium name="Pathogen Informatics"/>
        </authorList>
    </citation>
    <scope>NUCLEOTIDE SEQUENCE [LARGE SCALE GENOMIC DNA]</scope>
    <source>
        <strain evidence="11 12">Egypt</strain>
    </source>
</reference>
<gene>
    <name evidence="11" type="ORF">ECPE_LOCUS11720</name>
</gene>
<evidence type="ECO:0000256" key="8">
    <source>
        <dbReference type="ARBA" id="ARBA00026106"/>
    </source>
</evidence>
<evidence type="ECO:0000259" key="10">
    <source>
        <dbReference type="Pfam" id="PF00155"/>
    </source>
</evidence>